<dbReference type="InterPro" id="IPR008271">
    <property type="entry name" value="Ser/Thr_kinase_AS"/>
</dbReference>
<feature type="compositionally biased region" description="Low complexity" evidence="6">
    <location>
        <begin position="369"/>
        <end position="385"/>
    </location>
</feature>
<accession>A0ABW4A0B8</accession>
<feature type="region of interest" description="Disordered" evidence="6">
    <location>
        <begin position="290"/>
        <end position="322"/>
    </location>
</feature>
<dbReference type="CDD" id="cd14014">
    <property type="entry name" value="STKc_PknB_like"/>
    <property type="match status" value="1"/>
</dbReference>
<evidence type="ECO:0000256" key="4">
    <source>
        <dbReference type="ARBA" id="ARBA00022840"/>
    </source>
</evidence>
<evidence type="ECO:0000259" key="7">
    <source>
        <dbReference type="PROSITE" id="PS50011"/>
    </source>
</evidence>
<dbReference type="Proteomes" id="UP001597183">
    <property type="component" value="Unassembled WGS sequence"/>
</dbReference>
<evidence type="ECO:0000313" key="8">
    <source>
        <dbReference type="EMBL" id="MFD1364135.1"/>
    </source>
</evidence>
<dbReference type="GO" id="GO:0016301">
    <property type="term" value="F:kinase activity"/>
    <property type="evidence" value="ECO:0007669"/>
    <property type="project" value="UniProtKB-KW"/>
</dbReference>
<keyword evidence="9" id="KW-1185">Reference proteome</keyword>
<evidence type="ECO:0000313" key="9">
    <source>
        <dbReference type="Proteomes" id="UP001597183"/>
    </source>
</evidence>
<dbReference type="PANTHER" id="PTHR43289:SF34">
    <property type="entry name" value="SERINE_THREONINE-PROTEIN KINASE YBDM-RELATED"/>
    <property type="match status" value="1"/>
</dbReference>
<feature type="compositionally biased region" description="Low complexity" evidence="6">
    <location>
        <begin position="393"/>
        <end position="414"/>
    </location>
</feature>
<keyword evidence="2 5" id="KW-0547">Nucleotide-binding</keyword>
<feature type="binding site" evidence="5">
    <location>
        <position position="43"/>
    </location>
    <ligand>
        <name>ATP</name>
        <dbReference type="ChEBI" id="CHEBI:30616"/>
    </ligand>
</feature>
<gene>
    <name evidence="8" type="ORF">ACFQ5G_02135</name>
</gene>
<feature type="compositionally biased region" description="Pro residues" evidence="6">
    <location>
        <begin position="308"/>
        <end position="317"/>
    </location>
</feature>
<dbReference type="SUPFAM" id="SSF50370">
    <property type="entry name" value="Ricin B-like lectins"/>
    <property type="match status" value="1"/>
</dbReference>
<evidence type="ECO:0000256" key="1">
    <source>
        <dbReference type="ARBA" id="ARBA00022679"/>
    </source>
</evidence>
<dbReference type="RefSeq" id="WP_317793948.1">
    <property type="nucleotide sequence ID" value="NZ_AP028461.1"/>
</dbReference>
<dbReference type="SMART" id="SM00220">
    <property type="entry name" value="S_TKc"/>
    <property type="match status" value="1"/>
</dbReference>
<keyword evidence="3 8" id="KW-0418">Kinase</keyword>
<dbReference type="PANTHER" id="PTHR43289">
    <property type="entry name" value="MITOGEN-ACTIVATED PROTEIN KINASE KINASE KINASE 20-RELATED"/>
    <property type="match status" value="1"/>
</dbReference>
<dbReference type="InterPro" id="IPR011009">
    <property type="entry name" value="Kinase-like_dom_sf"/>
</dbReference>
<dbReference type="Gene3D" id="1.10.510.10">
    <property type="entry name" value="Transferase(Phosphotransferase) domain 1"/>
    <property type="match status" value="1"/>
</dbReference>
<comment type="caution">
    <text evidence="8">The sequence shown here is derived from an EMBL/GenBank/DDBJ whole genome shotgun (WGS) entry which is preliminary data.</text>
</comment>
<keyword evidence="4 5" id="KW-0067">ATP-binding</keyword>
<dbReference type="PROSITE" id="PS00107">
    <property type="entry name" value="PROTEIN_KINASE_ATP"/>
    <property type="match status" value="1"/>
</dbReference>
<dbReference type="InterPro" id="IPR000719">
    <property type="entry name" value="Prot_kinase_dom"/>
</dbReference>
<dbReference type="Gene3D" id="3.30.200.20">
    <property type="entry name" value="Phosphorylase Kinase, domain 1"/>
    <property type="match status" value="1"/>
</dbReference>
<feature type="compositionally biased region" description="Low complexity" evidence="6">
    <location>
        <begin position="423"/>
        <end position="434"/>
    </location>
</feature>
<dbReference type="Gene3D" id="2.80.10.50">
    <property type="match status" value="1"/>
</dbReference>
<protein>
    <submittedName>
        <fullName evidence="8">Protein kinase</fullName>
    </submittedName>
</protein>
<feature type="region of interest" description="Disordered" evidence="6">
    <location>
        <begin position="366"/>
        <end position="469"/>
    </location>
</feature>
<proteinExistence type="predicted"/>
<dbReference type="PROSITE" id="PS50011">
    <property type="entry name" value="PROTEIN_KINASE_DOM"/>
    <property type="match status" value="1"/>
</dbReference>
<dbReference type="InterPro" id="IPR017441">
    <property type="entry name" value="Protein_kinase_ATP_BS"/>
</dbReference>
<dbReference type="SUPFAM" id="SSF56112">
    <property type="entry name" value="Protein kinase-like (PK-like)"/>
    <property type="match status" value="1"/>
</dbReference>
<sequence>MLALVPADPVMVGDFELLARLGAGGMGQLYLGRRPGAPAAAIKLIRPDLTHQPDFRVRFRREIAVAAQADSPYTARVIGADPDGDPPWLAVEYVPAPSLAEVVGTHGRLPVDAARVLMAGLCAGLTRVHALGLVHRDLKPGNVLVGTDGPRIIDFGVSRVLDSSTITQTGQLLGSPGFMSPEQALGTGPVGAPTDVFSLGALMAFAVTGTSPFGAGQTAAVVYRVVHEPPALDDVPGEIRDLIAACLVKDPADRPTAAEVLDRLGADGTPADWLPRPVVDDIDRRVAELAALDTPRRQGPDPTVLRPRPAPATPPAPARRRGRAMALAGTGVVAALAVTGIAGYGMRGGEPGPPQTPAAVTERALTVQPAAAARSASSSPSLPASPSAPPPAAASAPAPAAAILPDVAGPAPVAADDDPAPAPTRSAAPRRSPTGRATPPPVVGSLQRTPTGCIRITVRNPGPTGPDPQQMIEVNVSGATLRPTMAAEVVGAARQIWFACGSGNVTTLRPAAVTTNYCLTDLGGSTVGTRPCDGGAGQTWTHRWRGKDTQDRDHWVLISSASARVLEIGASGQLRTAAEKDFDHRQLFWYWQA</sequence>
<evidence type="ECO:0000256" key="6">
    <source>
        <dbReference type="SAM" id="MobiDB-lite"/>
    </source>
</evidence>
<evidence type="ECO:0000256" key="3">
    <source>
        <dbReference type="ARBA" id="ARBA00022777"/>
    </source>
</evidence>
<feature type="domain" description="Protein kinase" evidence="7">
    <location>
        <begin position="15"/>
        <end position="274"/>
    </location>
</feature>
<keyword evidence="1" id="KW-0808">Transferase</keyword>
<dbReference type="PROSITE" id="PS00108">
    <property type="entry name" value="PROTEIN_KINASE_ST"/>
    <property type="match status" value="1"/>
</dbReference>
<organism evidence="8 9">
    <name type="scientific">Actinoplanes sichuanensis</name>
    <dbReference type="NCBI Taxonomy" id="512349"/>
    <lineage>
        <taxon>Bacteria</taxon>
        <taxon>Bacillati</taxon>
        <taxon>Actinomycetota</taxon>
        <taxon>Actinomycetes</taxon>
        <taxon>Micromonosporales</taxon>
        <taxon>Micromonosporaceae</taxon>
        <taxon>Actinoplanes</taxon>
    </lineage>
</organism>
<dbReference type="InterPro" id="IPR035992">
    <property type="entry name" value="Ricin_B-like_lectins"/>
</dbReference>
<evidence type="ECO:0000256" key="2">
    <source>
        <dbReference type="ARBA" id="ARBA00022741"/>
    </source>
</evidence>
<reference evidence="9" key="1">
    <citation type="journal article" date="2019" name="Int. J. Syst. Evol. Microbiol.">
        <title>The Global Catalogue of Microorganisms (GCM) 10K type strain sequencing project: providing services to taxonomists for standard genome sequencing and annotation.</title>
        <authorList>
            <consortium name="The Broad Institute Genomics Platform"/>
            <consortium name="The Broad Institute Genome Sequencing Center for Infectious Disease"/>
            <person name="Wu L."/>
            <person name="Ma J."/>
        </authorList>
    </citation>
    <scope>NUCLEOTIDE SEQUENCE [LARGE SCALE GENOMIC DNA]</scope>
    <source>
        <strain evidence="9">CCM 7526</strain>
    </source>
</reference>
<evidence type="ECO:0000256" key="5">
    <source>
        <dbReference type="PROSITE-ProRule" id="PRU10141"/>
    </source>
</evidence>
<dbReference type="EMBL" id="JBHTMK010000004">
    <property type="protein sequence ID" value="MFD1364135.1"/>
    <property type="molecule type" value="Genomic_DNA"/>
</dbReference>
<dbReference type="Pfam" id="PF00069">
    <property type="entry name" value="Pkinase"/>
    <property type="match status" value="1"/>
</dbReference>
<name>A0ABW4A0B8_9ACTN</name>